<reference evidence="9 10" key="1">
    <citation type="journal article" date="2016" name="Nat. Commun.">
        <title>Thousands of microbial genomes shed light on interconnected biogeochemical processes in an aquifer system.</title>
        <authorList>
            <person name="Anantharaman K."/>
            <person name="Brown C.T."/>
            <person name="Hug L.A."/>
            <person name="Sharon I."/>
            <person name="Castelle C.J."/>
            <person name="Probst A.J."/>
            <person name="Thomas B.C."/>
            <person name="Singh A."/>
            <person name="Wilkins M.J."/>
            <person name="Karaoz U."/>
            <person name="Brodie E.L."/>
            <person name="Williams K.H."/>
            <person name="Hubbard S.S."/>
            <person name="Banfield J.F."/>
        </authorList>
    </citation>
    <scope>NUCLEOTIDE SEQUENCE [LARGE SCALE GENOMIC DNA]</scope>
</reference>
<dbReference type="Gene3D" id="3.40.50.720">
    <property type="entry name" value="NAD(P)-binding Rossmann-like Domain"/>
    <property type="match status" value="1"/>
</dbReference>
<organism evidence="9 10">
    <name type="scientific">Candidatus Woesebacteria bacterium RIFCSPHIGHO2_02_FULL_39_13</name>
    <dbReference type="NCBI Taxonomy" id="1802505"/>
    <lineage>
        <taxon>Bacteria</taxon>
        <taxon>Candidatus Woeseibacteriota</taxon>
    </lineage>
</organism>
<sequence length="422" mass="46864">MISAFENAKKQIDAVALLLKTEYQDKLIFEKAIKSLKTHQKIIKKKILIRMDNGKTKVFQAYRSQHNDARGPFKGGIRFHPKVSEDEVKALSTWMTIKCAVVGIPYGGGKGGIIVDPKKLSDSELENLCKKYGEFLTPHIGPWRDVPAPDVNTGEREMAWMLEAYEKKTGFHSPATFTGKPLELGGSLGRTEATGQGGFYILQNYIQHTRSVPARTAIAIQGFGNVGYWFSKLASNSGYKIVAVSDSSGAIYDRKGIDVEKVAGYKERLGSFEKVSTEKKMNFITNEELLSLDVDILVPAALENAITVDNAKIIRAKAILEMANGPTTPEGEEILLKRNVDILPDVLCNAGGVTVSYFEWVQNLHGYSWTKKKVNEELKEIMNKAFGEILAVVKVKKISFREAAYALSLKRIIDAMILRGRV</sequence>
<dbReference type="STRING" id="1802505.A3D01_02290"/>
<dbReference type="Pfam" id="PF00208">
    <property type="entry name" value="ELFV_dehydrog"/>
    <property type="match status" value="1"/>
</dbReference>
<evidence type="ECO:0000313" key="9">
    <source>
        <dbReference type="EMBL" id="OGM33777.1"/>
    </source>
</evidence>
<dbReference type="PANTHER" id="PTHR11606:SF13">
    <property type="entry name" value="GLUTAMATE DEHYDROGENASE 1, MITOCHONDRIAL"/>
    <property type="match status" value="1"/>
</dbReference>
<keyword evidence="5" id="KW-0520">NAD</keyword>
<evidence type="ECO:0000256" key="6">
    <source>
        <dbReference type="PIRSR" id="PIRSR000185-3"/>
    </source>
</evidence>
<name>A0A1F7Z2L2_9BACT</name>
<evidence type="ECO:0000313" key="10">
    <source>
        <dbReference type="Proteomes" id="UP000177169"/>
    </source>
</evidence>
<dbReference type="InterPro" id="IPR014362">
    <property type="entry name" value="Glu_DH"/>
</dbReference>
<feature type="binding site" evidence="5">
    <location>
        <position position="74"/>
    </location>
    <ligand>
        <name>substrate</name>
    </ligand>
</feature>
<dbReference type="InterPro" id="IPR006095">
    <property type="entry name" value="Glu/Leu/Phe/Val/Trp_DH"/>
</dbReference>
<dbReference type="InterPro" id="IPR046346">
    <property type="entry name" value="Aminoacid_DH-like_N_sf"/>
</dbReference>
<evidence type="ECO:0000256" key="7">
    <source>
        <dbReference type="RuleBase" id="RU004417"/>
    </source>
</evidence>
<keyword evidence="5" id="KW-0547">Nucleotide-binding</keyword>
<dbReference type="GO" id="GO:0000166">
    <property type="term" value="F:nucleotide binding"/>
    <property type="evidence" value="ECO:0007669"/>
    <property type="project" value="UniProtKB-KW"/>
</dbReference>
<dbReference type="Proteomes" id="UP000177169">
    <property type="component" value="Unassembled WGS sequence"/>
</dbReference>
<dbReference type="Gene3D" id="3.40.50.10860">
    <property type="entry name" value="Leucine Dehydrogenase, chain A, domain 1"/>
    <property type="match status" value="1"/>
</dbReference>
<gene>
    <name evidence="9" type="ORF">A3D01_02290</name>
</gene>
<dbReference type="GO" id="GO:0006538">
    <property type="term" value="P:L-glutamate catabolic process"/>
    <property type="evidence" value="ECO:0007669"/>
    <property type="project" value="TreeGrafter"/>
</dbReference>
<evidence type="ECO:0000256" key="1">
    <source>
        <dbReference type="ARBA" id="ARBA00006382"/>
    </source>
</evidence>
<accession>A0A1F7Z2L2</accession>
<dbReference type="Pfam" id="PF02812">
    <property type="entry name" value="ELFV_dehydrog_N"/>
    <property type="match status" value="1"/>
</dbReference>
<dbReference type="GO" id="GO:0004352">
    <property type="term" value="F:glutamate dehydrogenase (NAD+) activity"/>
    <property type="evidence" value="ECO:0007669"/>
    <property type="project" value="TreeGrafter"/>
</dbReference>
<dbReference type="InterPro" id="IPR006096">
    <property type="entry name" value="Glu/Leu/Phe/Val/Trp_DH_C"/>
</dbReference>
<dbReference type="PIRSF" id="PIRSF000185">
    <property type="entry name" value="Glu_DH"/>
    <property type="match status" value="1"/>
</dbReference>
<evidence type="ECO:0000256" key="3">
    <source>
        <dbReference type="PIRNR" id="PIRNR000185"/>
    </source>
</evidence>
<dbReference type="EMBL" id="MGGR01000013">
    <property type="protein sequence ID" value="OGM33777.1"/>
    <property type="molecule type" value="Genomic_DNA"/>
</dbReference>
<feature type="binding site" evidence="5">
    <location>
        <position position="98"/>
    </location>
    <ligand>
        <name>substrate</name>
    </ligand>
</feature>
<dbReference type="PROSITE" id="PS00074">
    <property type="entry name" value="GLFV_DEHYDROGENASE"/>
    <property type="match status" value="1"/>
</dbReference>
<dbReference type="CDD" id="cd01076">
    <property type="entry name" value="NAD_bind_1_Glu_DH"/>
    <property type="match status" value="1"/>
</dbReference>
<dbReference type="AlphaFoldDB" id="A0A1F7Z2L2"/>
<dbReference type="SMART" id="SM00839">
    <property type="entry name" value="ELFV_dehydrog"/>
    <property type="match status" value="1"/>
</dbReference>
<dbReference type="InterPro" id="IPR006097">
    <property type="entry name" value="Glu/Leu/Phe/Val/Trp_DH_dimer"/>
</dbReference>
<comment type="similarity">
    <text evidence="1 3 7">Belongs to the Glu/Leu/Phe/Val dehydrogenases family.</text>
</comment>
<dbReference type="PRINTS" id="PR00082">
    <property type="entry name" value="GLFDHDRGNASE"/>
</dbReference>
<evidence type="ECO:0000256" key="5">
    <source>
        <dbReference type="PIRSR" id="PIRSR000185-2"/>
    </source>
</evidence>
<protein>
    <recommendedName>
        <fullName evidence="3">Glutamate dehydrogenase</fullName>
    </recommendedName>
</protein>
<dbReference type="PANTHER" id="PTHR11606">
    <property type="entry name" value="GLUTAMATE DEHYDROGENASE"/>
    <property type="match status" value="1"/>
</dbReference>
<feature type="binding site" evidence="5">
    <location>
        <position position="225"/>
    </location>
    <ligand>
        <name>NAD(+)</name>
        <dbReference type="ChEBI" id="CHEBI:57540"/>
    </ligand>
</feature>
<feature type="binding site" evidence="5">
    <location>
        <position position="356"/>
    </location>
    <ligand>
        <name>substrate</name>
    </ligand>
</feature>
<dbReference type="InterPro" id="IPR033922">
    <property type="entry name" value="NAD_bind_Glu_DH"/>
</dbReference>
<evidence type="ECO:0000256" key="2">
    <source>
        <dbReference type="ARBA" id="ARBA00023002"/>
    </source>
</evidence>
<evidence type="ECO:0000259" key="8">
    <source>
        <dbReference type="SMART" id="SM00839"/>
    </source>
</evidence>
<proteinExistence type="inferred from homology"/>
<keyword evidence="2 3" id="KW-0560">Oxidoreductase</keyword>
<comment type="caution">
    <text evidence="9">The sequence shown here is derived from an EMBL/GenBank/DDBJ whole genome shotgun (WGS) entry which is preliminary data.</text>
</comment>
<dbReference type="InterPro" id="IPR033524">
    <property type="entry name" value="Glu/Leu/Phe/Val_DH_AS"/>
</dbReference>
<feature type="domain" description="Glutamate/phenylalanine/leucine/valine/L-tryptophan dehydrogenase C-terminal" evidence="8">
    <location>
        <begin position="187"/>
        <end position="420"/>
    </location>
</feature>
<feature type="binding site" evidence="5">
    <location>
        <position position="194"/>
    </location>
    <ligand>
        <name>NAD(+)</name>
        <dbReference type="ChEBI" id="CHEBI:57540"/>
    </ligand>
</feature>
<evidence type="ECO:0000256" key="4">
    <source>
        <dbReference type="PIRSR" id="PIRSR000185-1"/>
    </source>
</evidence>
<dbReference type="SUPFAM" id="SSF51735">
    <property type="entry name" value="NAD(P)-binding Rossmann-fold domains"/>
    <property type="match status" value="1"/>
</dbReference>
<feature type="active site" description="Proton donor" evidence="4">
    <location>
        <position position="110"/>
    </location>
</feature>
<feature type="site" description="Important for catalysis" evidence="6">
    <location>
        <position position="150"/>
    </location>
</feature>
<dbReference type="InterPro" id="IPR036291">
    <property type="entry name" value="NAD(P)-bd_dom_sf"/>
</dbReference>
<dbReference type="SUPFAM" id="SSF53223">
    <property type="entry name" value="Aminoacid dehydrogenase-like, N-terminal domain"/>
    <property type="match status" value="1"/>
</dbReference>